<evidence type="ECO:0000256" key="1">
    <source>
        <dbReference type="ARBA" id="ARBA00023015"/>
    </source>
</evidence>
<gene>
    <name evidence="5" type="primary">luxR_2</name>
    <name evidence="5" type="ORF">jaqu_24990</name>
</gene>
<dbReference type="SUPFAM" id="SSF46894">
    <property type="entry name" value="C-terminal effector domain of the bipartite response regulators"/>
    <property type="match status" value="1"/>
</dbReference>
<feature type="domain" description="HTH luxR-type" evidence="4">
    <location>
        <begin position="172"/>
        <end position="237"/>
    </location>
</feature>
<dbReference type="Gene3D" id="3.30.450.80">
    <property type="entry name" value="Transcription factor LuxR-like, autoinducer-binding domain"/>
    <property type="match status" value="1"/>
</dbReference>
<dbReference type="OrthoDB" id="9803630at2"/>
<dbReference type="InterPro" id="IPR005143">
    <property type="entry name" value="TF_LuxR_autoind-bd_dom"/>
</dbReference>
<dbReference type="PANTHER" id="PTHR44688:SF16">
    <property type="entry name" value="DNA-BINDING TRANSCRIPTIONAL ACTIVATOR DEVR_DOSR"/>
    <property type="match status" value="1"/>
</dbReference>
<keyword evidence="2" id="KW-0238">DNA-binding</keyword>
<proteinExistence type="predicted"/>
<evidence type="ECO:0000313" key="6">
    <source>
        <dbReference type="Proteomes" id="UP000032232"/>
    </source>
</evidence>
<evidence type="ECO:0000259" key="4">
    <source>
        <dbReference type="PROSITE" id="PS50043"/>
    </source>
</evidence>
<dbReference type="AlphaFoldDB" id="A0A0D1D740"/>
<protein>
    <submittedName>
        <fullName evidence="5">LuxR_2 protein</fullName>
    </submittedName>
</protein>
<evidence type="ECO:0000256" key="2">
    <source>
        <dbReference type="ARBA" id="ARBA00023125"/>
    </source>
</evidence>
<sequence length="242" mass="27178">MWDVSLDEFSAAVAEIEDPCDLWDRMVAFYADHGVPLVSYHRIDPETADVAERQAVMAHGFPKSWVEHYVEHNLVDHDPIVALSARTAKPFFWKDIRDLVDLTHTEDRMIRELEDADFGDGLSVQVHGPGLRNGYVGLGFGGPRPDLSTAQIFALQCAAQIAHLRYCELVPELDGLRDLSRREREVLSWIARGKSNGVIADILHVSRHTVDTIVRRIFEKLEVSDRTTAAIKALGNGLVTRN</sequence>
<dbReference type="GO" id="GO:0003677">
    <property type="term" value="F:DNA binding"/>
    <property type="evidence" value="ECO:0007669"/>
    <property type="project" value="UniProtKB-KW"/>
</dbReference>
<organism evidence="5 6">
    <name type="scientific">Jannaschia aquimarina</name>
    <dbReference type="NCBI Taxonomy" id="935700"/>
    <lineage>
        <taxon>Bacteria</taxon>
        <taxon>Pseudomonadati</taxon>
        <taxon>Pseudomonadota</taxon>
        <taxon>Alphaproteobacteria</taxon>
        <taxon>Rhodobacterales</taxon>
        <taxon>Roseobacteraceae</taxon>
        <taxon>Jannaschia</taxon>
    </lineage>
</organism>
<dbReference type="InterPro" id="IPR036388">
    <property type="entry name" value="WH-like_DNA-bd_sf"/>
</dbReference>
<dbReference type="PATRIC" id="fig|935700.4.peg.2577"/>
<reference evidence="5 6" key="1">
    <citation type="submission" date="2015-02" db="EMBL/GenBank/DDBJ databases">
        <title>Genome Sequence of Jannaschia aquimarina DSM28248, a member of the Roseobacter clade.</title>
        <authorList>
            <person name="Voget S."/>
            <person name="Daniel R."/>
        </authorList>
    </citation>
    <scope>NUCLEOTIDE SEQUENCE [LARGE SCALE GENOMIC DNA]</scope>
    <source>
        <strain evidence="5 6">GSW-M26</strain>
    </source>
</reference>
<dbReference type="PANTHER" id="PTHR44688">
    <property type="entry name" value="DNA-BINDING TRANSCRIPTIONAL ACTIVATOR DEVR_DOSR"/>
    <property type="match status" value="1"/>
</dbReference>
<dbReference type="PROSITE" id="PS00622">
    <property type="entry name" value="HTH_LUXR_1"/>
    <property type="match status" value="1"/>
</dbReference>
<comment type="caution">
    <text evidence="5">The sequence shown here is derived from an EMBL/GenBank/DDBJ whole genome shotgun (WGS) entry which is preliminary data.</text>
</comment>
<dbReference type="InterPro" id="IPR036693">
    <property type="entry name" value="TF_LuxR_autoind-bd_dom_sf"/>
</dbReference>
<dbReference type="STRING" id="935700.jaqu_24990"/>
<dbReference type="Gene3D" id="1.10.10.10">
    <property type="entry name" value="Winged helix-like DNA-binding domain superfamily/Winged helix DNA-binding domain"/>
    <property type="match status" value="1"/>
</dbReference>
<evidence type="ECO:0000256" key="3">
    <source>
        <dbReference type="ARBA" id="ARBA00023163"/>
    </source>
</evidence>
<dbReference type="RefSeq" id="WP_043919318.1">
    <property type="nucleotide sequence ID" value="NZ_FZPF01000011.1"/>
</dbReference>
<dbReference type="Pfam" id="PF00196">
    <property type="entry name" value="GerE"/>
    <property type="match status" value="1"/>
</dbReference>
<dbReference type="PRINTS" id="PR00038">
    <property type="entry name" value="HTHLUXR"/>
</dbReference>
<dbReference type="Pfam" id="PF03472">
    <property type="entry name" value="Autoind_bind"/>
    <property type="match status" value="1"/>
</dbReference>
<dbReference type="PROSITE" id="PS50043">
    <property type="entry name" value="HTH_LUXR_2"/>
    <property type="match status" value="1"/>
</dbReference>
<dbReference type="InterPro" id="IPR016032">
    <property type="entry name" value="Sig_transdc_resp-reg_C-effctor"/>
</dbReference>
<dbReference type="InterPro" id="IPR000792">
    <property type="entry name" value="Tscrpt_reg_LuxR_C"/>
</dbReference>
<keyword evidence="3" id="KW-0804">Transcription</keyword>
<accession>A0A0D1D740</accession>
<name>A0A0D1D740_9RHOB</name>
<dbReference type="EMBL" id="JYFE01000044">
    <property type="protein sequence ID" value="KIT15758.1"/>
    <property type="molecule type" value="Genomic_DNA"/>
</dbReference>
<dbReference type="CDD" id="cd06170">
    <property type="entry name" value="LuxR_C_like"/>
    <property type="match status" value="1"/>
</dbReference>
<dbReference type="Proteomes" id="UP000032232">
    <property type="component" value="Unassembled WGS sequence"/>
</dbReference>
<dbReference type="SMART" id="SM00421">
    <property type="entry name" value="HTH_LUXR"/>
    <property type="match status" value="1"/>
</dbReference>
<evidence type="ECO:0000313" key="5">
    <source>
        <dbReference type="EMBL" id="KIT15758.1"/>
    </source>
</evidence>
<keyword evidence="1" id="KW-0805">Transcription regulation</keyword>
<keyword evidence="6" id="KW-1185">Reference proteome</keyword>
<dbReference type="GO" id="GO:0006355">
    <property type="term" value="P:regulation of DNA-templated transcription"/>
    <property type="evidence" value="ECO:0007669"/>
    <property type="project" value="InterPro"/>
</dbReference>
<dbReference type="SUPFAM" id="SSF75516">
    <property type="entry name" value="Pheromone-binding domain of LuxR-like quorum-sensing transcription factors"/>
    <property type="match status" value="1"/>
</dbReference>